<keyword evidence="1" id="KW-0808">Transferase</keyword>
<dbReference type="PROSITE" id="PS51186">
    <property type="entry name" value="GNAT"/>
    <property type="match status" value="1"/>
</dbReference>
<dbReference type="AlphaFoldDB" id="A0A939EN13"/>
<feature type="domain" description="N-acetyltransferase" evidence="4">
    <location>
        <begin position="19"/>
        <end position="187"/>
    </location>
</feature>
<evidence type="ECO:0000256" key="2">
    <source>
        <dbReference type="ARBA" id="ARBA00023315"/>
    </source>
</evidence>
<protein>
    <submittedName>
        <fullName evidence="5">GNAT family N-acetyltransferase</fullName>
    </submittedName>
</protein>
<keyword evidence="6" id="KW-1185">Reference proteome</keyword>
<sequence length="197" mass="21329">MSYDVGQGDALPSLSTQRLVLRPLRKTDAEAVAELGGREFEIARWLSGSSWPYQEGDAESFVDQVLVSDPLRHEAVFAITLGGVTIGCIGVDATGELEELPEYPSLGYWIGKAFQGEGYATEAAEAALAWGFEAHGCEGIGARVYEDNEASINVLEKLGFRPCGSTMRFAEALGQKVNCVVMRLDRKDFDGRCGQQA</sequence>
<keyword evidence="2" id="KW-0012">Acyltransferase</keyword>
<dbReference type="InterPro" id="IPR000182">
    <property type="entry name" value="GNAT_dom"/>
</dbReference>
<dbReference type="Pfam" id="PF13302">
    <property type="entry name" value="Acetyltransf_3"/>
    <property type="match status" value="1"/>
</dbReference>
<gene>
    <name evidence="5" type="ORF">J0X15_10010</name>
</gene>
<evidence type="ECO:0000256" key="3">
    <source>
        <dbReference type="ARBA" id="ARBA00038502"/>
    </source>
</evidence>
<evidence type="ECO:0000313" key="6">
    <source>
        <dbReference type="Proteomes" id="UP000664779"/>
    </source>
</evidence>
<dbReference type="Gene3D" id="3.40.630.30">
    <property type="match status" value="1"/>
</dbReference>
<dbReference type="SUPFAM" id="SSF55729">
    <property type="entry name" value="Acyl-CoA N-acyltransferases (Nat)"/>
    <property type="match status" value="1"/>
</dbReference>
<dbReference type="GO" id="GO:0016747">
    <property type="term" value="F:acyltransferase activity, transferring groups other than amino-acyl groups"/>
    <property type="evidence" value="ECO:0007669"/>
    <property type="project" value="InterPro"/>
</dbReference>
<dbReference type="RefSeq" id="WP_206940299.1">
    <property type="nucleotide sequence ID" value="NZ_JAFLNF010000004.1"/>
</dbReference>
<dbReference type="Proteomes" id="UP000664779">
    <property type="component" value="Unassembled WGS sequence"/>
</dbReference>
<dbReference type="EMBL" id="JAFLNF010000004">
    <property type="protein sequence ID" value="MBO0345554.1"/>
    <property type="molecule type" value="Genomic_DNA"/>
</dbReference>
<dbReference type="PANTHER" id="PTHR43792:SF8">
    <property type="entry name" value="[RIBOSOMAL PROTEIN US5]-ALANINE N-ACETYLTRANSFERASE"/>
    <property type="match status" value="1"/>
</dbReference>
<dbReference type="InterPro" id="IPR016181">
    <property type="entry name" value="Acyl_CoA_acyltransferase"/>
</dbReference>
<evidence type="ECO:0000256" key="1">
    <source>
        <dbReference type="ARBA" id="ARBA00022679"/>
    </source>
</evidence>
<organism evidence="5 6">
    <name type="scientific">Roseibium limicola</name>
    <dbReference type="NCBI Taxonomy" id="2816037"/>
    <lineage>
        <taxon>Bacteria</taxon>
        <taxon>Pseudomonadati</taxon>
        <taxon>Pseudomonadota</taxon>
        <taxon>Alphaproteobacteria</taxon>
        <taxon>Hyphomicrobiales</taxon>
        <taxon>Stappiaceae</taxon>
        <taxon>Roseibium</taxon>
    </lineage>
</organism>
<proteinExistence type="inferred from homology"/>
<evidence type="ECO:0000259" key="4">
    <source>
        <dbReference type="PROSITE" id="PS51186"/>
    </source>
</evidence>
<evidence type="ECO:0000313" key="5">
    <source>
        <dbReference type="EMBL" id="MBO0345554.1"/>
    </source>
</evidence>
<comment type="caution">
    <text evidence="5">The sequence shown here is derived from an EMBL/GenBank/DDBJ whole genome shotgun (WGS) entry which is preliminary data.</text>
</comment>
<reference evidence="5" key="1">
    <citation type="submission" date="2021-03" db="EMBL/GenBank/DDBJ databases">
        <title>Roseibium sp. CAU 1637 isolated from Incheon.</title>
        <authorList>
            <person name="Kim W."/>
        </authorList>
    </citation>
    <scope>NUCLEOTIDE SEQUENCE</scope>
    <source>
        <strain evidence="5">CAU 1637</strain>
    </source>
</reference>
<accession>A0A939EN13</accession>
<dbReference type="PANTHER" id="PTHR43792">
    <property type="entry name" value="GNAT FAMILY, PUTATIVE (AFU_ORTHOLOGUE AFUA_3G00765)-RELATED-RELATED"/>
    <property type="match status" value="1"/>
</dbReference>
<name>A0A939EN13_9HYPH</name>
<dbReference type="InterPro" id="IPR051531">
    <property type="entry name" value="N-acetyltransferase"/>
</dbReference>
<comment type="similarity">
    <text evidence="3">Belongs to the acetyltransferase family. RimJ subfamily.</text>
</comment>